<accession>A0ABQ3EQQ4</accession>
<name>A0ABQ3EQQ4_9HYPH</name>
<reference evidence="2" key="1">
    <citation type="journal article" date="2019" name="Int. J. Syst. Evol. Microbiol.">
        <title>The Global Catalogue of Microorganisms (GCM) 10K type strain sequencing project: providing services to taxonomists for standard genome sequencing and annotation.</title>
        <authorList>
            <consortium name="The Broad Institute Genomics Platform"/>
            <consortium name="The Broad Institute Genome Sequencing Center for Infectious Disease"/>
            <person name="Wu L."/>
            <person name="Ma J."/>
        </authorList>
    </citation>
    <scope>NUCLEOTIDE SEQUENCE [LARGE SCALE GENOMIC DNA]</scope>
    <source>
        <strain evidence="2">KCTC 12861</strain>
    </source>
</reference>
<dbReference type="EMBL" id="BMXE01000007">
    <property type="protein sequence ID" value="GHB42767.1"/>
    <property type="molecule type" value="Genomic_DNA"/>
</dbReference>
<keyword evidence="2" id="KW-1185">Reference proteome</keyword>
<comment type="caution">
    <text evidence="1">The sequence shown here is derived from an EMBL/GenBank/DDBJ whole genome shotgun (WGS) entry which is preliminary data.</text>
</comment>
<protein>
    <submittedName>
        <fullName evidence="1">Uncharacterized protein</fullName>
    </submittedName>
</protein>
<dbReference type="Proteomes" id="UP000637980">
    <property type="component" value="Unassembled WGS sequence"/>
</dbReference>
<proteinExistence type="predicted"/>
<sequence>MIVVFGAGLEISPGTVFLRSYALSLEQVNYLASRLLQNLRVSADQRRLLPLSGTVIYAILRDQTTLRISLIGTKILLS</sequence>
<organism evidence="1 2">
    <name type="scientific">Pseudovibrio japonicus</name>
    <dbReference type="NCBI Taxonomy" id="366534"/>
    <lineage>
        <taxon>Bacteria</taxon>
        <taxon>Pseudomonadati</taxon>
        <taxon>Pseudomonadota</taxon>
        <taxon>Alphaproteobacteria</taxon>
        <taxon>Hyphomicrobiales</taxon>
        <taxon>Stappiaceae</taxon>
        <taxon>Pseudovibrio</taxon>
    </lineage>
</organism>
<evidence type="ECO:0000313" key="1">
    <source>
        <dbReference type="EMBL" id="GHB42767.1"/>
    </source>
</evidence>
<gene>
    <name evidence="1" type="ORF">GCM10007094_35080</name>
</gene>
<evidence type="ECO:0000313" key="2">
    <source>
        <dbReference type="Proteomes" id="UP000637980"/>
    </source>
</evidence>